<dbReference type="RefSeq" id="WP_086489398.1">
    <property type="nucleotide sequence ID" value="NZ_MSLT01000023.1"/>
</dbReference>
<keyword evidence="1 10" id="KW-0540">Nuclease</keyword>
<dbReference type="GO" id="GO:0009338">
    <property type="term" value="C:exodeoxyribonuclease V complex"/>
    <property type="evidence" value="ECO:0007669"/>
    <property type="project" value="InterPro"/>
</dbReference>
<dbReference type="Proteomes" id="UP000194798">
    <property type="component" value="Unassembled WGS sequence"/>
</dbReference>
<name>A0A251X5H2_9GAMM</name>
<dbReference type="GO" id="GO:0008854">
    <property type="term" value="F:exodeoxyribonuclease V activity"/>
    <property type="evidence" value="ECO:0007669"/>
    <property type="project" value="InterPro"/>
</dbReference>
<evidence type="ECO:0000256" key="3">
    <source>
        <dbReference type="ARBA" id="ARBA00022763"/>
    </source>
</evidence>
<proteinExistence type="inferred from homology"/>
<dbReference type="Pfam" id="PF04257">
    <property type="entry name" value="Exonuc_V_gamma"/>
    <property type="match status" value="1"/>
</dbReference>
<evidence type="ECO:0000313" key="13">
    <source>
        <dbReference type="Proteomes" id="UP000194798"/>
    </source>
</evidence>
<evidence type="ECO:0000256" key="4">
    <source>
        <dbReference type="ARBA" id="ARBA00022801"/>
    </source>
</evidence>
<evidence type="ECO:0000256" key="9">
    <source>
        <dbReference type="ARBA" id="ARBA00023204"/>
    </source>
</evidence>
<dbReference type="InterPro" id="IPR027417">
    <property type="entry name" value="P-loop_NTPase"/>
</dbReference>
<keyword evidence="5 10" id="KW-0347">Helicase</keyword>
<evidence type="ECO:0000256" key="1">
    <source>
        <dbReference type="ARBA" id="ARBA00022722"/>
    </source>
</evidence>
<reference evidence="12 13" key="1">
    <citation type="submission" date="2016-12" db="EMBL/GenBank/DDBJ databases">
        <title>Thioflexothrix psekupsii D3 genome sequencing and assembly.</title>
        <authorList>
            <person name="Fomenkov A."/>
            <person name="Vincze T."/>
            <person name="Grabovich M."/>
            <person name="Anton B.P."/>
            <person name="Dubinina G."/>
            <person name="Orlova M."/>
            <person name="Belousova E."/>
            <person name="Roberts R.J."/>
        </authorList>
    </citation>
    <scope>NUCLEOTIDE SEQUENCE [LARGE SCALE GENOMIC DNA]</scope>
    <source>
        <strain evidence="12">D3</strain>
    </source>
</reference>
<evidence type="ECO:0000313" key="12">
    <source>
        <dbReference type="EMBL" id="OUD12449.1"/>
    </source>
</evidence>
<dbReference type="OrthoDB" id="9762834at2"/>
<organism evidence="12 13">
    <name type="scientific">Thioflexithrix psekupsensis</name>
    <dbReference type="NCBI Taxonomy" id="1570016"/>
    <lineage>
        <taxon>Bacteria</taxon>
        <taxon>Pseudomonadati</taxon>
        <taxon>Pseudomonadota</taxon>
        <taxon>Gammaproteobacteria</taxon>
        <taxon>Thiotrichales</taxon>
        <taxon>Thioflexithrix</taxon>
    </lineage>
</organism>
<evidence type="ECO:0000256" key="2">
    <source>
        <dbReference type="ARBA" id="ARBA00022741"/>
    </source>
</evidence>
<dbReference type="InterPro" id="IPR041500">
    <property type="entry name" value="RecC_C"/>
</dbReference>
<keyword evidence="9 10" id="KW-0234">DNA repair</keyword>
<evidence type="ECO:0000256" key="10">
    <source>
        <dbReference type="HAMAP-Rule" id="MF_01486"/>
    </source>
</evidence>
<dbReference type="Gene3D" id="3.40.50.10930">
    <property type="match status" value="1"/>
</dbReference>
<dbReference type="Gene3D" id="1.10.10.990">
    <property type="match status" value="1"/>
</dbReference>
<sequence length="1091" mass="127608">MFHIYHSNRLEQLAEQLSSLIKTPLAHPFLAECIVVQSKGMERWLSMQLAERLGIAANIEFPFPNTIIWRLFRSLFRQLSEFSVFDREVMLWQFMELLPHYFDHPEFAELKNYLHDDPNGVKLFQLSLRIADTFDQYGLYRPDLLFSWENKKQRDGWQSILWNELIHLYQTDDHRAKIWQKFMQADLTPCLTQLPPRISIFGISNLPPVYLETFAYLGQFLEVHLFLFNPCQAHWGYIVSDVEMARLARKQKDNIISPEEQYYEKGNPLLASMGKMARDFFDLIQDYSHQSYDLFIEAEQDSLLHLVQNDILNLQNRPIDQEIGLINPRDQSLQIHICHSPMREVEVLYDQLLNLFEMNSQLLPRDIVIMVPKIEDYAPFIEAVFGVERQGKMQLPFSIADRDLRHESSLVNTFIAILELERGRFPVLEVLNLLEMDAVQRRFALSDDDLILIKHWIQKTAICWGMDAANRAQLKLPALPENTWRAGLERLLLGFALIDQQVLFEDILPFDEIEGQETLILGKLAGFIEQLFTTVNLLSQSHSPIEWANLLLRLLGQFFQPSETQEIEAQHIRKVIQQLATTTQIKGFEFEQPLGIAAIIAYLRNYLNEINQPVHFLTGQITFCTLLPMRSIPFKVVCLLGMNDHSYPRVQRPLSFDLMAQYPKKGDRSLRHNDRYLFLEALLSARNHFYLSYVGHSVQDNSELPPSVLVSELKDYLMAGFKGIHGEKILELIQCHHPLQPFSPHYFMTPPLKTQLFSYSKEYCQASSVLLKKREAIKADFLTQALPYPDSHWTTVDVLDLLRFFKNPTQYLLKERLDINLSYEEQLLEENEPFNLVGLNAYQFTQELIEAALAGEALTPHFNVAKAKGLLPHGVVGKVIYDRIESDIKPFIHQVKTEIIHTRLTPQAIHLTLGAFQLSAYLDHLWNKQQFFYRYADMKGDDVIKLWLYHLLLNSQNKEDSLLPNTSIFLAKDSQILLRPIPSQEACVILQNLLDFYWQGCCELMPFFPKTAWSYAINYYFHTEMDREKSLIEARKTWRNDSYQEYGEFYQSPYYELAFQHDTDQLIGQRFITLTERFFQPFFAHAEISYH</sequence>
<gene>
    <name evidence="10" type="primary">recC</name>
    <name evidence="12" type="ORF">TPSD3_15190</name>
</gene>
<dbReference type="PIRSF" id="PIRSF000980">
    <property type="entry name" value="RecC"/>
    <property type="match status" value="1"/>
</dbReference>
<comment type="similarity">
    <text evidence="10">Belongs to the RecC family.</text>
</comment>
<evidence type="ECO:0000259" key="11">
    <source>
        <dbReference type="Pfam" id="PF17946"/>
    </source>
</evidence>
<feature type="domain" description="RecC C-terminal" evidence="11">
    <location>
        <begin position="793"/>
        <end position="1017"/>
    </location>
</feature>
<evidence type="ECO:0000256" key="7">
    <source>
        <dbReference type="ARBA" id="ARBA00022840"/>
    </source>
</evidence>
<accession>A0A251X5H2</accession>
<dbReference type="SUPFAM" id="SSF52980">
    <property type="entry name" value="Restriction endonuclease-like"/>
    <property type="match status" value="1"/>
</dbReference>
<protein>
    <recommendedName>
        <fullName evidence="10">RecBCD enzyme subunit RecC</fullName>
    </recommendedName>
    <alternativeName>
        <fullName evidence="10">Exonuclease V subunit RecC</fullName>
        <shortName evidence="10">ExoV subunit RecC</shortName>
    </alternativeName>
    <alternativeName>
        <fullName evidence="10">Helicase/nuclease RecBCD subunit RecC</fullName>
    </alternativeName>
</protein>
<dbReference type="EMBL" id="MSLT01000023">
    <property type="protein sequence ID" value="OUD12449.1"/>
    <property type="molecule type" value="Genomic_DNA"/>
</dbReference>
<dbReference type="Pfam" id="PF17946">
    <property type="entry name" value="RecC_C"/>
    <property type="match status" value="1"/>
</dbReference>
<dbReference type="Gene3D" id="1.10.10.160">
    <property type="match status" value="1"/>
</dbReference>
<dbReference type="GO" id="GO:0003677">
    <property type="term" value="F:DNA binding"/>
    <property type="evidence" value="ECO:0007669"/>
    <property type="project" value="UniProtKB-UniRule"/>
</dbReference>
<comment type="miscellaneous">
    <text evidence="10">In the RecBCD complex, RecB has a slow 3'-5' helicase, an exonuclease activity and loads RecA onto ssDNA, RecD has a fast 5'-3' helicase activity, while RecC stimulates the ATPase and processivity of the RecB helicase and contributes to recognition of the Chi site.</text>
</comment>
<dbReference type="InterPro" id="IPR006697">
    <property type="entry name" value="RecC"/>
</dbReference>
<dbReference type="PANTHER" id="PTHR30591:SF1">
    <property type="entry name" value="RECBCD ENZYME SUBUNIT RECC"/>
    <property type="match status" value="1"/>
</dbReference>
<dbReference type="GO" id="GO:0003678">
    <property type="term" value="F:DNA helicase activity"/>
    <property type="evidence" value="ECO:0007669"/>
    <property type="project" value="UniProtKB-UniRule"/>
</dbReference>
<dbReference type="GO" id="GO:0005524">
    <property type="term" value="F:ATP binding"/>
    <property type="evidence" value="ECO:0007669"/>
    <property type="project" value="UniProtKB-UniRule"/>
</dbReference>
<dbReference type="Gene3D" id="3.40.50.300">
    <property type="entry name" value="P-loop containing nucleotide triphosphate hydrolases"/>
    <property type="match status" value="2"/>
</dbReference>
<comment type="caution">
    <text evidence="12">The sequence shown here is derived from an EMBL/GenBank/DDBJ whole genome shotgun (WGS) entry which is preliminary data.</text>
</comment>
<comment type="subunit">
    <text evidence="10">Heterotrimer of RecB, RecC and RecD. All subunits contribute to DNA-binding.</text>
</comment>
<dbReference type="PANTHER" id="PTHR30591">
    <property type="entry name" value="RECBCD ENZYME SUBUNIT RECC"/>
    <property type="match status" value="1"/>
</dbReference>
<dbReference type="SUPFAM" id="SSF52540">
    <property type="entry name" value="P-loop containing nucleoside triphosphate hydrolases"/>
    <property type="match status" value="2"/>
</dbReference>
<keyword evidence="13" id="KW-1185">Reference proteome</keyword>
<keyword evidence="7 10" id="KW-0067">ATP-binding</keyword>
<dbReference type="HAMAP" id="MF_01486">
    <property type="entry name" value="RecC"/>
    <property type="match status" value="1"/>
</dbReference>
<keyword evidence="3 10" id="KW-0227">DNA damage</keyword>
<keyword evidence="8 10" id="KW-0238">DNA-binding</keyword>
<keyword evidence="6 10" id="KW-0269">Exonuclease</keyword>
<dbReference type="InterPro" id="IPR013986">
    <property type="entry name" value="DExx_box_DNA_helicase_dom_sf"/>
</dbReference>
<keyword evidence="4 10" id="KW-0378">Hydrolase</keyword>
<dbReference type="AlphaFoldDB" id="A0A251X5H2"/>
<evidence type="ECO:0000256" key="6">
    <source>
        <dbReference type="ARBA" id="ARBA00022839"/>
    </source>
</evidence>
<dbReference type="NCBIfam" id="TIGR01450">
    <property type="entry name" value="recC"/>
    <property type="match status" value="1"/>
</dbReference>
<comment type="function">
    <text evidence="10">A helicase/nuclease that prepares dsDNA breaks (DSB) for recombinational DNA repair. Binds to DSBs and unwinds DNA via a highly rapid and processive ATP-dependent bidirectional helicase activity. Unwinds dsDNA until it encounters a Chi (crossover hotspot instigator) sequence from the 3' direction. Cuts ssDNA a few nucleotides 3' to the Chi site. The properties and activities of the enzyme are changed at Chi. The Chi-altered holoenzyme produces a long 3'-ssDNA overhang and facilitates RecA-binding to the ssDNA for homologous DNA recombination and repair. Holoenzyme degrades any linearized DNA that is unable to undergo homologous recombination. In the holoenzyme this subunit recognizes the wild-type Chi sequence, and when added to isolated RecB increases its ATP-dependent helicase processivity.</text>
</comment>
<evidence type="ECO:0000256" key="5">
    <source>
        <dbReference type="ARBA" id="ARBA00022806"/>
    </source>
</evidence>
<dbReference type="InterPro" id="IPR011335">
    <property type="entry name" value="Restrct_endonuc-II-like"/>
</dbReference>
<evidence type="ECO:0000256" key="8">
    <source>
        <dbReference type="ARBA" id="ARBA00023125"/>
    </source>
</evidence>
<keyword evidence="2 10" id="KW-0547">Nucleotide-binding</keyword>
<dbReference type="GO" id="GO:0000724">
    <property type="term" value="P:double-strand break repair via homologous recombination"/>
    <property type="evidence" value="ECO:0007669"/>
    <property type="project" value="UniProtKB-UniRule"/>
</dbReference>